<dbReference type="NCBIfam" id="TIGR03847">
    <property type="entry name" value="conserved hypothetical protein"/>
    <property type="match status" value="1"/>
</dbReference>
<dbReference type="Pfam" id="PF11290">
    <property type="entry name" value="DUF3090"/>
    <property type="match status" value="1"/>
</dbReference>
<protein>
    <submittedName>
        <fullName evidence="1">Unannotated protein</fullName>
    </submittedName>
</protein>
<evidence type="ECO:0000313" key="2">
    <source>
        <dbReference type="EMBL" id="CAB4843364.1"/>
    </source>
</evidence>
<accession>A0A6J6ACQ3</accession>
<gene>
    <name evidence="2" type="ORF">UFOPK3243_00785</name>
    <name evidence="1" type="ORF">UFOPK4180_00148</name>
</gene>
<dbReference type="AlphaFoldDB" id="A0A6J6ACQ3"/>
<reference evidence="1" key="1">
    <citation type="submission" date="2020-05" db="EMBL/GenBank/DDBJ databases">
        <authorList>
            <person name="Chiriac C."/>
            <person name="Salcher M."/>
            <person name="Ghai R."/>
            <person name="Kavagutti S V."/>
        </authorList>
    </citation>
    <scope>NUCLEOTIDE SEQUENCE</scope>
</reference>
<dbReference type="EMBL" id="CAESPC010000011">
    <property type="protein sequence ID" value="CAB4366560.1"/>
    <property type="molecule type" value="Genomic_DNA"/>
</dbReference>
<name>A0A6J6ACQ3_9ZZZZ</name>
<proteinExistence type="predicted"/>
<organism evidence="1">
    <name type="scientific">freshwater metagenome</name>
    <dbReference type="NCBI Taxonomy" id="449393"/>
    <lineage>
        <taxon>unclassified sequences</taxon>
        <taxon>metagenomes</taxon>
        <taxon>ecological metagenomes</taxon>
    </lineage>
</organism>
<sequence length="183" mass="20596">MTARLILFDMPDRFVVGTVGQPGERIFFVQTRQGSRLISVSLEKSQVQALSERLIYMIREIKQSDPTIIIKRFAKDDLPLDTPIEEEFRVGVIGLAFESQSQRIQIDMQAVSDNQNEEPEFIDVDDLANDQDIVRVLITPGEAEGFSKRAMSVVNAGRQPCPFCGGPIDTRGHLCPRANGYRR</sequence>
<dbReference type="EMBL" id="CAFAZZ010000073">
    <property type="protein sequence ID" value="CAB4843364.1"/>
    <property type="molecule type" value="Genomic_DNA"/>
</dbReference>
<dbReference type="InterPro" id="IPR021441">
    <property type="entry name" value="DUF3090"/>
</dbReference>
<evidence type="ECO:0000313" key="1">
    <source>
        <dbReference type="EMBL" id="CAB4366560.1"/>
    </source>
</evidence>